<gene>
    <name evidence="2" type="ORF">D2E76_22255</name>
</gene>
<reference evidence="2 3" key="1">
    <citation type="submission" date="2018-08" db="EMBL/GenBank/DDBJ databases">
        <title>Linezolid Resistance in Mycobacterium abscessus: MIC Distribution and Comprehensive Investigation of Resistance Mechanisms.</title>
        <authorList>
            <person name="Ye M."/>
            <person name="Xu L."/>
            <person name="Zou Y."/>
            <person name="Li B."/>
            <person name="Guo Q."/>
            <person name="Zhang Y."/>
            <person name="Zhan M."/>
            <person name="Xu B."/>
            <person name="Yu F."/>
            <person name="Zhang Z."/>
            <person name="Chu H."/>
        </authorList>
    </citation>
    <scope>NUCLEOTIDE SEQUENCE [LARGE SCALE GENOMIC DNA]</scope>
    <source>
        <strain evidence="2 3">G143</strain>
    </source>
</reference>
<evidence type="ECO:0000313" key="3">
    <source>
        <dbReference type="Proteomes" id="UP000284557"/>
    </source>
</evidence>
<comment type="caution">
    <text evidence="2">The sequence shown here is derived from an EMBL/GenBank/DDBJ whole genome shotgun (WGS) entry which is preliminary data.</text>
</comment>
<dbReference type="Proteomes" id="UP000284557">
    <property type="component" value="Unassembled WGS sequence"/>
</dbReference>
<keyword evidence="1" id="KW-1133">Transmembrane helix</keyword>
<organism evidence="2 3">
    <name type="scientific">Mycobacteroides abscessus</name>
    <dbReference type="NCBI Taxonomy" id="36809"/>
    <lineage>
        <taxon>Bacteria</taxon>
        <taxon>Bacillati</taxon>
        <taxon>Actinomycetota</taxon>
        <taxon>Actinomycetes</taxon>
        <taxon>Mycobacteriales</taxon>
        <taxon>Mycobacteriaceae</taxon>
        <taxon>Mycobacteroides</taxon>
    </lineage>
</organism>
<sequence length="217" mass="24078">MRWHLYATLRCMTDWWTFGISVLGSGGVSAGTVSLLNGHLQRKLTARIEKSKDQTAQRLKEVDAQIAEADRKSALALRRDDSRMATLIQANRLAADGEALAYNATLESLPDGTPLYPRRAYTNSPTPTGEMARDAARWESDAYFFNPALGRAITHLRECEESLRWEGSENHSLAEAFDVNDPHVIKLREAVSQVRELVQAMIVQWEGNQAAPPAGAD</sequence>
<protein>
    <submittedName>
        <fullName evidence="2">Uncharacterized protein</fullName>
    </submittedName>
</protein>
<evidence type="ECO:0000256" key="1">
    <source>
        <dbReference type="SAM" id="Phobius"/>
    </source>
</evidence>
<feature type="transmembrane region" description="Helical" evidence="1">
    <location>
        <begin position="15"/>
        <end position="37"/>
    </location>
</feature>
<dbReference type="AlphaFoldDB" id="A0ABD7HIZ6"/>
<keyword evidence="1" id="KW-0472">Membrane</keyword>
<dbReference type="EMBL" id="QXBN01000021">
    <property type="protein sequence ID" value="RIT32890.1"/>
    <property type="molecule type" value="Genomic_DNA"/>
</dbReference>
<keyword evidence="1" id="KW-0812">Transmembrane</keyword>
<proteinExistence type="predicted"/>
<name>A0ABD7HIZ6_9MYCO</name>
<accession>A0ABD7HIZ6</accession>
<evidence type="ECO:0000313" key="2">
    <source>
        <dbReference type="EMBL" id="RIT32890.1"/>
    </source>
</evidence>